<dbReference type="EMBL" id="QGNW01000173">
    <property type="protein sequence ID" value="RVW88447.1"/>
    <property type="molecule type" value="Genomic_DNA"/>
</dbReference>
<reference evidence="1 2" key="1">
    <citation type="journal article" date="2018" name="PLoS Genet.">
        <title>Population sequencing reveals clonal diversity and ancestral inbreeding in the grapevine cultivar Chardonnay.</title>
        <authorList>
            <person name="Roach M.J."/>
            <person name="Johnson D.L."/>
            <person name="Bohlmann J."/>
            <person name="van Vuuren H.J."/>
            <person name="Jones S.J."/>
            <person name="Pretorius I.S."/>
            <person name="Schmidt S.A."/>
            <person name="Borneman A.R."/>
        </authorList>
    </citation>
    <scope>NUCLEOTIDE SEQUENCE [LARGE SCALE GENOMIC DNA]</scope>
    <source>
        <strain evidence="2">cv. Chardonnay</strain>
        <tissue evidence="1">Leaf</tissue>
    </source>
</reference>
<name>A0A438HVG3_VITVI</name>
<dbReference type="AlphaFoldDB" id="A0A438HVG3"/>
<evidence type="ECO:0000313" key="1">
    <source>
        <dbReference type="EMBL" id="RVW88447.1"/>
    </source>
</evidence>
<proteinExistence type="predicted"/>
<accession>A0A438HVG3</accession>
<sequence length="158" mass="18308">MIANEVIDFVQKGKCGGILCKLDMRKCMTMLTRTSLTLLLENMGFGVKWISWIRWCISTMRFSILVNETPSGFFPKLSRFEAAGPSLPYLFVIAMEALSCLLKRAKEGGFLSGWRIRDQMTYLSWLFMWFEAMSRLRANLEKHSSKESREFRRAGVRV</sequence>
<evidence type="ECO:0008006" key="3">
    <source>
        <dbReference type="Google" id="ProtNLM"/>
    </source>
</evidence>
<dbReference type="Proteomes" id="UP000288805">
    <property type="component" value="Unassembled WGS sequence"/>
</dbReference>
<evidence type="ECO:0000313" key="2">
    <source>
        <dbReference type="Proteomes" id="UP000288805"/>
    </source>
</evidence>
<organism evidence="1 2">
    <name type="scientific">Vitis vinifera</name>
    <name type="common">Grape</name>
    <dbReference type="NCBI Taxonomy" id="29760"/>
    <lineage>
        <taxon>Eukaryota</taxon>
        <taxon>Viridiplantae</taxon>
        <taxon>Streptophyta</taxon>
        <taxon>Embryophyta</taxon>
        <taxon>Tracheophyta</taxon>
        <taxon>Spermatophyta</taxon>
        <taxon>Magnoliopsida</taxon>
        <taxon>eudicotyledons</taxon>
        <taxon>Gunneridae</taxon>
        <taxon>Pentapetalae</taxon>
        <taxon>rosids</taxon>
        <taxon>Vitales</taxon>
        <taxon>Vitaceae</taxon>
        <taxon>Viteae</taxon>
        <taxon>Vitis</taxon>
    </lineage>
</organism>
<gene>
    <name evidence="1" type="ORF">CK203_043884</name>
</gene>
<protein>
    <recommendedName>
        <fullName evidence="3">Reverse transcriptase domain-containing protein</fullName>
    </recommendedName>
</protein>
<comment type="caution">
    <text evidence="1">The sequence shown here is derived from an EMBL/GenBank/DDBJ whole genome shotgun (WGS) entry which is preliminary data.</text>
</comment>